<keyword evidence="3" id="KW-1185">Reference proteome</keyword>
<evidence type="ECO:0000256" key="1">
    <source>
        <dbReference type="SAM" id="Phobius"/>
    </source>
</evidence>
<reference evidence="2" key="1">
    <citation type="submission" date="2021-01" db="EMBL/GenBank/DDBJ databases">
        <title>Adiantum capillus-veneris genome.</title>
        <authorList>
            <person name="Fang Y."/>
            <person name="Liao Q."/>
        </authorList>
    </citation>
    <scope>NUCLEOTIDE SEQUENCE</scope>
    <source>
        <strain evidence="2">H3</strain>
        <tissue evidence="2">Leaf</tissue>
    </source>
</reference>
<gene>
    <name evidence="2" type="ORF">GOP47_0023317</name>
</gene>
<keyword evidence="1" id="KW-0812">Transmembrane</keyword>
<protein>
    <submittedName>
        <fullName evidence="2">Uncharacterized protein</fullName>
    </submittedName>
</protein>
<proteinExistence type="predicted"/>
<keyword evidence="1" id="KW-1133">Transmembrane helix</keyword>
<dbReference type="EMBL" id="JABFUD020000022">
    <property type="protein sequence ID" value="KAI5062778.1"/>
    <property type="molecule type" value="Genomic_DNA"/>
</dbReference>
<evidence type="ECO:0000313" key="2">
    <source>
        <dbReference type="EMBL" id="KAI5062778.1"/>
    </source>
</evidence>
<organism evidence="2 3">
    <name type="scientific">Adiantum capillus-veneris</name>
    <name type="common">Maidenhair fern</name>
    <dbReference type="NCBI Taxonomy" id="13818"/>
    <lineage>
        <taxon>Eukaryota</taxon>
        <taxon>Viridiplantae</taxon>
        <taxon>Streptophyta</taxon>
        <taxon>Embryophyta</taxon>
        <taxon>Tracheophyta</taxon>
        <taxon>Polypodiopsida</taxon>
        <taxon>Polypodiidae</taxon>
        <taxon>Polypodiales</taxon>
        <taxon>Pteridineae</taxon>
        <taxon>Pteridaceae</taxon>
        <taxon>Vittarioideae</taxon>
        <taxon>Adiantum</taxon>
    </lineage>
</organism>
<accession>A0A9D4U860</accession>
<sequence length="150" mass="15916">MELLDVRSLFGSVWDSGSGIFLCWGLGSGPSSNGRERACPVVIGLLMGVSRLADYGILVVPLVMYFVGSHVFCWYGLASGSVLKTLFIMLVILVLSLHFGDGGPLGVVVGGCRAPPISGSMSMLLPRWQVSVAAQLVGFRFPFFDGISSL</sequence>
<dbReference type="Proteomes" id="UP000886520">
    <property type="component" value="Chromosome 22"/>
</dbReference>
<keyword evidence="1" id="KW-0472">Membrane</keyword>
<feature type="transmembrane region" description="Helical" evidence="1">
    <location>
        <begin position="82"/>
        <end position="100"/>
    </location>
</feature>
<dbReference type="AlphaFoldDB" id="A0A9D4U860"/>
<name>A0A9D4U860_ADICA</name>
<evidence type="ECO:0000313" key="3">
    <source>
        <dbReference type="Proteomes" id="UP000886520"/>
    </source>
</evidence>
<comment type="caution">
    <text evidence="2">The sequence shown here is derived from an EMBL/GenBank/DDBJ whole genome shotgun (WGS) entry which is preliminary data.</text>
</comment>
<feature type="transmembrane region" description="Helical" evidence="1">
    <location>
        <begin position="55"/>
        <end position="75"/>
    </location>
</feature>